<dbReference type="EMBL" id="AM905950">
    <property type="protein sequence ID" value="CAP20290.1"/>
    <property type="molecule type" value="Genomic_DNA"/>
</dbReference>
<sequence length="55" mass="6431">MMTLINIKNSDANDQKSLLIDLQNHPIYTVYFPCLKNSLNMWLLSNYTLSLYSHP</sequence>
<accession>B0RL25</accession>
<reference evidence="1" key="1">
    <citation type="journal article" date="2008" name="J. Bacteriol.">
        <title>Genetic and functional properties of the self-transmissible Yersinia enterocolitica plasmid pYE854, which mobilizes the virulence plasmid pYV.</title>
        <authorList>
            <person name="Hammerl J.A."/>
            <person name="Klein I."/>
            <person name="Lanka E."/>
            <person name="Appel B."/>
            <person name="Hertwig S."/>
        </authorList>
    </citation>
    <scope>NUCLEOTIDE SEQUENCE [LARGE SCALE GENOMIC DNA]</scope>
    <source>
        <strain evidence="1">29854</strain>
        <plasmid evidence="1">pYE854</plasmid>
    </source>
</reference>
<proteinExistence type="predicted"/>
<geneLocation type="plasmid" evidence="1">
    <name>pYE854</name>
</geneLocation>
<protein>
    <submittedName>
        <fullName evidence="1">Uncharacterized protein</fullName>
    </submittedName>
</protein>
<keyword evidence="1" id="KW-0614">Plasmid</keyword>
<evidence type="ECO:0000313" key="1">
    <source>
        <dbReference type="EMBL" id="CAP20290.1"/>
    </source>
</evidence>
<organism evidence="1">
    <name type="scientific">Yersinia enterocolitica</name>
    <dbReference type="NCBI Taxonomy" id="630"/>
    <lineage>
        <taxon>Bacteria</taxon>
        <taxon>Pseudomonadati</taxon>
        <taxon>Pseudomonadota</taxon>
        <taxon>Gammaproteobacteria</taxon>
        <taxon>Enterobacterales</taxon>
        <taxon>Yersiniaceae</taxon>
        <taxon>Yersinia</taxon>
    </lineage>
</organism>
<name>B0RL25_YEREN</name>
<dbReference type="AlphaFoldDB" id="B0RL25"/>